<protein>
    <submittedName>
        <fullName evidence="2">Uncharacterized protein</fullName>
    </submittedName>
</protein>
<accession>A0A4Y2RD88</accession>
<gene>
    <name evidence="2" type="ORF">AVEN_101844_1</name>
</gene>
<evidence type="ECO:0000313" key="3">
    <source>
        <dbReference type="Proteomes" id="UP000499080"/>
    </source>
</evidence>
<evidence type="ECO:0000313" key="2">
    <source>
        <dbReference type="EMBL" id="GBN73738.1"/>
    </source>
</evidence>
<evidence type="ECO:0000256" key="1">
    <source>
        <dbReference type="SAM" id="MobiDB-lite"/>
    </source>
</evidence>
<comment type="caution">
    <text evidence="2">The sequence shown here is derived from an EMBL/GenBank/DDBJ whole genome shotgun (WGS) entry which is preliminary data.</text>
</comment>
<dbReference type="Proteomes" id="UP000499080">
    <property type="component" value="Unassembled WGS sequence"/>
</dbReference>
<dbReference type="EMBL" id="BGPR01016655">
    <property type="protein sequence ID" value="GBN73738.1"/>
    <property type="molecule type" value="Genomic_DNA"/>
</dbReference>
<reference evidence="2 3" key="1">
    <citation type="journal article" date="2019" name="Sci. Rep.">
        <title>Orb-weaving spider Araneus ventricosus genome elucidates the spidroin gene catalogue.</title>
        <authorList>
            <person name="Kono N."/>
            <person name="Nakamura H."/>
            <person name="Ohtoshi R."/>
            <person name="Moran D.A.P."/>
            <person name="Shinohara A."/>
            <person name="Yoshida Y."/>
            <person name="Fujiwara M."/>
            <person name="Mori M."/>
            <person name="Tomita M."/>
            <person name="Arakawa K."/>
        </authorList>
    </citation>
    <scope>NUCLEOTIDE SEQUENCE [LARGE SCALE GENOMIC DNA]</scope>
</reference>
<dbReference type="AlphaFoldDB" id="A0A4Y2RD88"/>
<keyword evidence="3" id="KW-1185">Reference proteome</keyword>
<name>A0A4Y2RD88_ARAVE</name>
<feature type="region of interest" description="Disordered" evidence="1">
    <location>
        <begin position="1"/>
        <end position="76"/>
    </location>
</feature>
<organism evidence="2 3">
    <name type="scientific">Araneus ventricosus</name>
    <name type="common">Orbweaver spider</name>
    <name type="synonym">Epeira ventricosa</name>
    <dbReference type="NCBI Taxonomy" id="182803"/>
    <lineage>
        <taxon>Eukaryota</taxon>
        <taxon>Metazoa</taxon>
        <taxon>Ecdysozoa</taxon>
        <taxon>Arthropoda</taxon>
        <taxon>Chelicerata</taxon>
        <taxon>Arachnida</taxon>
        <taxon>Araneae</taxon>
        <taxon>Araneomorphae</taxon>
        <taxon>Entelegynae</taxon>
        <taxon>Araneoidea</taxon>
        <taxon>Araneidae</taxon>
        <taxon>Araneus</taxon>
    </lineage>
</organism>
<proteinExistence type="predicted"/>
<sequence length="153" mass="16664">MSSDDESRQQGGPVRRSSGRPSQRPYLRARTGTGGRPRPPPEQRRPAPPIGFETPRGAPTPAEVPSQPPGFGSLGPNVGALFHPAASVDFHGHLTKETPIKTQLLVDATVWLTILKLKPWMNRREIGNLDIMQAICPVAPDTLRNIWGEPNIA</sequence>